<keyword evidence="2" id="KW-1185">Reference proteome</keyword>
<accession>A0A392T2X4</accession>
<name>A0A392T2X4_9FABA</name>
<comment type="caution">
    <text evidence="1">The sequence shown here is derived from an EMBL/GenBank/DDBJ whole genome shotgun (WGS) entry which is preliminary data.</text>
</comment>
<evidence type="ECO:0000313" key="2">
    <source>
        <dbReference type="Proteomes" id="UP000265520"/>
    </source>
</evidence>
<dbReference type="Proteomes" id="UP000265520">
    <property type="component" value="Unassembled WGS sequence"/>
</dbReference>
<sequence>FGSGVVGGDEGVCGDEVLMWWCLDMALPVCG</sequence>
<organism evidence="1 2">
    <name type="scientific">Trifolium medium</name>
    <dbReference type="NCBI Taxonomy" id="97028"/>
    <lineage>
        <taxon>Eukaryota</taxon>
        <taxon>Viridiplantae</taxon>
        <taxon>Streptophyta</taxon>
        <taxon>Embryophyta</taxon>
        <taxon>Tracheophyta</taxon>
        <taxon>Spermatophyta</taxon>
        <taxon>Magnoliopsida</taxon>
        <taxon>eudicotyledons</taxon>
        <taxon>Gunneridae</taxon>
        <taxon>Pentapetalae</taxon>
        <taxon>rosids</taxon>
        <taxon>fabids</taxon>
        <taxon>Fabales</taxon>
        <taxon>Fabaceae</taxon>
        <taxon>Papilionoideae</taxon>
        <taxon>50 kb inversion clade</taxon>
        <taxon>NPAAA clade</taxon>
        <taxon>Hologalegina</taxon>
        <taxon>IRL clade</taxon>
        <taxon>Trifolieae</taxon>
        <taxon>Trifolium</taxon>
    </lineage>
</organism>
<proteinExistence type="predicted"/>
<reference evidence="1 2" key="1">
    <citation type="journal article" date="2018" name="Front. Plant Sci.">
        <title>Red Clover (Trifolium pratense) and Zigzag Clover (T. medium) - A Picture of Genomic Similarities and Differences.</title>
        <authorList>
            <person name="Dluhosova J."/>
            <person name="Istvanek J."/>
            <person name="Nedelnik J."/>
            <person name="Repkova J."/>
        </authorList>
    </citation>
    <scope>NUCLEOTIDE SEQUENCE [LARGE SCALE GENOMIC DNA]</scope>
    <source>
        <strain evidence="2">cv. 10/8</strain>
        <tissue evidence="1">Leaf</tissue>
    </source>
</reference>
<dbReference type="AlphaFoldDB" id="A0A392T2X4"/>
<feature type="non-terminal residue" evidence="1">
    <location>
        <position position="1"/>
    </location>
</feature>
<dbReference type="EMBL" id="LXQA010480517">
    <property type="protein sequence ID" value="MCI54510.1"/>
    <property type="molecule type" value="Genomic_DNA"/>
</dbReference>
<evidence type="ECO:0000313" key="1">
    <source>
        <dbReference type="EMBL" id="MCI54510.1"/>
    </source>
</evidence>
<protein>
    <submittedName>
        <fullName evidence="1">Uncharacterized protein</fullName>
    </submittedName>
</protein>